<evidence type="ECO:0000313" key="2">
    <source>
        <dbReference type="Proteomes" id="UP000053424"/>
    </source>
</evidence>
<organism evidence="1 2">
    <name type="scientific">Hebeloma cylindrosporum</name>
    <dbReference type="NCBI Taxonomy" id="76867"/>
    <lineage>
        <taxon>Eukaryota</taxon>
        <taxon>Fungi</taxon>
        <taxon>Dikarya</taxon>
        <taxon>Basidiomycota</taxon>
        <taxon>Agaricomycotina</taxon>
        <taxon>Agaricomycetes</taxon>
        <taxon>Agaricomycetidae</taxon>
        <taxon>Agaricales</taxon>
        <taxon>Agaricineae</taxon>
        <taxon>Hymenogastraceae</taxon>
        <taxon>Hebeloma</taxon>
    </lineage>
</organism>
<proteinExistence type="predicted"/>
<name>A0A0C3CNT3_HEBCY</name>
<dbReference type="OrthoDB" id="2720314at2759"/>
<protein>
    <submittedName>
        <fullName evidence="1">Uncharacterized protein</fullName>
    </submittedName>
</protein>
<accession>A0A0C3CNT3</accession>
<dbReference type="EMBL" id="KN831772">
    <property type="protein sequence ID" value="KIM45739.1"/>
    <property type="molecule type" value="Genomic_DNA"/>
</dbReference>
<sequence>MAKKRKLSGLSGADLVLTIEAIERLQRSLIYEDSETEEGETGDLGGGLADVLLLLKARVGGTKPLSDDDLEKLNITPDDKGIFLKSDHAQRVVTTSVLGQDKLWSSLNFYRQLELLETLVPTTNEACARVWIDAFFFRASAMLPSNKHMVLNLEQVVPQITACPSSSTTLSGFINYTAVTANEKLAKIFLSDPILAKFRTTLPTGFFVAEAKVRSLQLTGHLPQTISEIYACAKSLKKNILRGALTDGHAWIFIILVLNSDGNGAKYRSSLPIYVGHPQVIKPWPDVVAAILSHWIENSFADIGSDDWFESLSY</sequence>
<dbReference type="Proteomes" id="UP000053424">
    <property type="component" value="Unassembled WGS sequence"/>
</dbReference>
<evidence type="ECO:0000313" key="1">
    <source>
        <dbReference type="EMBL" id="KIM45739.1"/>
    </source>
</evidence>
<dbReference type="HOGENOM" id="CLU_057881_0_0_1"/>
<reference evidence="2" key="2">
    <citation type="submission" date="2015-01" db="EMBL/GenBank/DDBJ databases">
        <title>Evolutionary Origins and Diversification of the Mycorrhizal Mutualists.</title>
        <authorList>
            <consortium name="DOE Joint Genome Institute"/>
            <consortium name="Mycorrhizal Genomics Consortium"/>
            <person name="Kohler A."/>
            <person name="Kuo A."/>
            <person name="Nagy L.G."/>
            <person name="Floudas D."/>
            <person name="Copeland A."/>
            <person name="Barry K.W."/>
            <person name="Cichocki N."/>
            <person name="Veneault-Fourrey C."/>
            <person name="LaButti K."/>
            <person name="Lindquist E.A."/>
            <person name="Lipzen A."/>
            <person name="Lundell T."/>
            <person name="Morin E."/>
            <person name="Murat C."/>
            <person name="Riley R."/>
            <person name="Ohm R."/>
            <person name="Sun H."/>
            <person name="Tunlid A."/>
            <person name="Henrissat B."/>
            <person name="Grigoriev I.V."/>
            <person name="Hibbett D.S."/>
            <person name="Martin F."/>
        </authorList>
    </citation>
    <scope>NUCLEOTIDE SEQUENCE [LARGE SCALE GENOMIC DNA]</scope>
    <source>
        <strain evidence="2">h7</strain>
    </source>
</reference>
<dbReference type="AlphaFoldDB" id="A0A0C3CNT3"/>
<keyword evidence="2" id="KW-1185">Reference proteome</keyword>
<reference evidence="1 2" key="1">
    <citation type="submission" date="2014-04" db="EMBL/GenBank/DDBJ databases">
        <authorList>
            <consortium name="DOE Joint Genome Institute"/>
            <person name="Kuo A."/>
            <person name="Gay G."/>
            <person name="Dore J."/>
            <person name="Kohler A."/>
            <person name="Nagy L.G."/>
            <person name="Floudas D."/>
            <person name="Copeland A."/>
            <person name="Barry K.W."/>
            <person name="Cichocki N."/>
            <person name="Veneault-Fourrey C."/>
            <person name="LaButti K."/>
            <person name="Lindquist E.A."/>
            <person name="Lipzen A."/>
            <person name="Lundell T."/>
            <person name="Morin E."/>
            <person name="Murat C."/>
            <person name="Sun H."/>
            <person name="Tunlid A."/>
            <person name="Henrissat B."/>
            <person name="Grigoriev I.V."/>
            <person name="Hibbett D.S."/>
            <person name="Martin F."/>
            <person name="Nordberg H.P."/>
            <person name="Cantor M.N."/>
            <person name="Hua S.X."/>
        </authorList>
    </citation>
    <scope>NUCLEOTIDE SEQUENCE [LARGE SCALE GENOMIC DNA]</scope>
    <source>
        <strain evidence="2">h7</strain>
    </source>
</reference>
<gene>
    <name evidence="1" type="ORF">M413DRAFT_24871</name>
</gene>